<evidence type="ECO:0000313" key="2">
    <source>
        <dbReference type="EMBL" id="BCI63992.1"/>
    </source>
</evidence>
<evidence type="ECO:0000313" key="3">
    <source>
        <dbReference type="Proteomes" id="UP000594042"/>
    </source>
</evidence>
<sequence length="336" mass="38584">MRKKILITGAGGFIGSFIVEEALARNYDTWAGIRNSTNREYLQDNRIHFIDLQYSNKSNLKKQLLEKKNTFGKWDYIIWNLGATKCRHPEDFDKINYGLVKIFTETLIETDTVPEQFIMMSSLGAWGAGNEESYAPICPTDMPKPETLYGKSKLKAELHLQSLPGFPYVILRPTGVYGPREKDYFLMIKSIKWGIDFSVGYKPQALTFIYVKDLVKIMFLAIDKGVKQKSYFISDGAVYTSSDFRKYVAKALKKHFILPLRLPLWVLKIVSYSVAFCASLIGKTSTLNPDKYRIMKQRNWICDISALQKELGFTADYPLEKGVEECISWYKTAGWL</sequence>
<dbReference type="KEGG" id="copr:Cop2CBH44_23450"/>
<dbReference type="Proteomes" id="UP000594042">
    <property type="component" value="Chromosome"/>
</dbReference>
<dbReference type="Pfam" id="PF01370">
    <property type="entry name" value="Epimerase"/>
    <property type="match status" value="1"/>
</dbReference>
<evidence type="ECO:0000259" key="1">
    <source>
        <dbReference type="Pfam" id="PF01370"/>
    </source>
</evidence>
<proteinExistence type="predicted"/>
<name>A0A7G1HYS2_9BACT</name>
<organism evidence="2 3">
    <name type="scientific">Coprobacter secundus subsp. similis</name>
    <dbReference type="NCBI Taxonomy" id="2751153"/>
    <lineage>
        <taxon>Bacteria</taxon>
        <taxon>Pseudomonadati</taxon>
        <taxon>Bacteroidota</taxon>
        <taxon>Bacteroidia</taxon>
        <taxon>Bacteroidales</taxon>
        <taxon>Barnesiellaceae</taxon>
        <taxon>Coprobacter</taxon>
    </lineage>
</organism>
<dbReference type="RefSeq" id="WP_021931641.1">
    <property type="nucleotide sequence ID" value="NZ_AP023322.1"/>
</dbReference>
<feature type="domain" description="NAD-dependent epimerase/dehydratase" evidence="1">
    <location>
        <begin position="5"/>
        <end position="231"/>
    </location>
</feature>
<gene>
    <name evidence="2" type="ORF">Cop2CBH44_23450</name>
</gene>
<dbReference type="AlphaFoldDB" id="A0A7G1HYS2"/>
<dbReference type="PANTHER" id="PTHR43245">
    <property type="entry name" value="BIFUNCTIONAL POLYMYXIN RESISTANCE PROTEIN ARNA"/>
    <property type="match status" value="1"/>
</dbReference>
<dbReference type="InterPro" id="IPR050177">
    <property type="entry name" value="Lipid_A_modif_metabolic_enz"/>
</dbReference>
<reference evidence="3" key="1">
    <citation type="submission" date="2020-07" db="EMBL/GenBank/DDBJ databases">
        <title>Complete genome sequencing of Coprobacter sp. strain 2CBH44.</title>
        <authorList>
            <person name="Sakamoto M."/>
            <person name="Murakami T."/>
            <person name="Mori H."/>
        </authorList>
    </citation>
    <scope>NUCLEOTIDE SEQUENCE [LARGE SCALE GENOMIC DNA]</scope>
    <source>
        <strain evidence="3">2CBH44</strain>
    </source>
</reference>
<dbReference type="InterPro" id="IPR036291">
    <property type="entry name" value="NAD(P)-bd_dom_sf"/>
</dbReference>
<dbReference type="EMBL" id="AP023322">
    <property type="protein sequence ID" value="BCI63992.1"/>
    <property type="molecule type" value="Genomic_DNA"/>
</dbReference>
<keyword evidence="3" id="KW-1185">Reference proteome</keyword>
<dbReference type="PANTHER" id="PTHR43245:SF58">
    <property type="entry name" value="BLL5923 PROTEIN"/>
    <property type="match status" value="1"/>
</dbReference>
<protein>
    <submittedName>
        <fullName evidence="2">NAD-dependent dehydratase</fullName>
    </submittedName>
</protein>
<accession>A0A7G1HYS2</accession>
<dbReference type="InterPro" id="IPR001509">
    <property type="entry name" value="Epimerase_deHydtase"/>
</dbReference>
<dbReference type="SUPFAM" id="SSF51735">
    <property type="entry name" value="NAD(P)-binding Rossmann-fold domains"/>
    <property type="match status" value="1"/>
</dbReference>
<dbReference type="Gene3D" id="3.40.50.720">
    <property type="entry name" value="NAD(P)-binding Rossmann-like Domain"/>
    <property type="match status" value="1"/>
</dbReference>